<comment type="pathway">
    <text evidence="2 12">Aminoacyl-tRNA biosynthesis; selenocysteinyl-tRNA(Sec) biosynthesis; L-seryl-tRNA(Sec) from L-serine and tRNA(Sec): step 1/1.</text>
</comment>
<feature type="binding site" evidence="12 13">
    <location>
        <position position="312"/>
    </location>
    <ligand>
        <name>L-serine</name>
        <dbReference type="ChEBI" id="CHEBI:33384"/>
    </ligand>
</feature>
<dbReference type="InterPro" id="IPR002314">
    <property type="entry name" value="aa-tRNA-synt_IIb"/>
</dbReference>
<evidence type="ECO:0000313" key="17">
    <source>
        <dbReference type="EMBL" id="VCU10700.1"/>
    </source>
</evidence>
<organism evidence="17 18">
    <name type="scientific">Rhodoplanes serenus</name>
    <dbReference type="NCBI Taxonomy" id="200615"/>
    <lineage>
        <taxon>Bacteria</taxon>
        <taxon>Pseudomonadati</taxon>
        <taxon>Pseudomonadota</taxon>
        <taxon>Alphaproteobacteria</taxon>
        <taxon>Hyphomicrobiales</taxon>
        <taxon>Nitrobacteraceae</taxon>
        <taxon>Rhodoplanes</taxon>
    </lineage>
</organism>
<proteinExistence type="inferred from homology"/>
<evidence type="ECO:0000256" key="8">
    <source>
        <dbReference type="ARBA" id="ARBA00022917"/>
    </source>
</evidence>
<dbReference type="EMBL" id="UWOC01000177">
    <property type="protein sequence ID" value="VCU10700.1"/>
    <property type="molecule type" value="Genomic_DNA"/>
</dbReference>
<dbReference type="CDD" id="cd00770">
    <property type="entry name" value="SerRS_core"/>
    <property type="match status" value="1"/>
</dbReference>
<evidence type="ECO:0000256" key="4">
    <source>
        <dbReference type="ARBA" id="ARBA00022490"/>
    </source>
</evidence>
<comment type="similarity">
    <text evidence="3 12">Belongs to the class-II aminoacyl-tRNA synthetase family. Type-1 seryl-tRNA synthetase subfamily.</text>
</comment>
<feature type="binding site" evidence="12">
    <location>
        <position position="412"/>
    </location>
    <ligand>
        <name>L-serine</name>
        <dbReference type="ChEBI" id="CHEBI:33384"/>
    </ligand>
</feature>
<evidence type="ECO:0000256" key="3">
    <source>
        <dbReference type="ARBA" id="ARBA00010728"/>
    </source>
</evidence>
<evidence type="ECO:0000256" key="14">
    <source>
        <dbReference type="PIRSR" id="PIRSR001529-2"/>
    </source>
</evidence>
<comment type="subunit">
    <text evidence="12">Homodimer. The tRNA molecule binds across the dimer.</text>
</comment>
<dbReference type="Pfam" id="PF00587">
    <property type="entry name" value="tRNA-synt_2b"/>
    <property type="match status" value="1"/>
</dbReference>
<dbReference type="GO" id="GO:0006434">
    <property type="term" value="P:seryl-tRNA aminoacylation"/>
    <property type="evidence" value="ECO:0007669"/>
    <property type="project" value="UniProtKB-UniRule"/>
</dbReference>
<comment type="catalytic activity">
    <reaction evidence="11 12">
        <text>tRNA(Ser) + L-serine + ATP = L-seryl-tRNA(Ser) + AMP + diphosphate + H(+)</text>
        <dbReference type="Rhea" id="RHEA:12292"/>
        <dbReference type="Rhea" id="RHEA-COMP:9669"/>
        <dbReference type="Rhea" id="RHEA-COMP:9703"/>
        <dbReference type="ChEBI" id="CHEBI:15378"/>
        <dbReference type="ChEBI" id="CHEBI:30616"/>
        <dbReference type="ChEBI" id="CHEBI:33019"/>
        <dbReference type="ChEBI" id="CHEBI:33384"/>
        <dbReference type="ChEBI" id="CHEBI:78442"/>
        <dbReference type="ChEBI" id="CHEBI:78533"/>
        <dbReference type="ChEBI" id="CHEBI:456215"/>
        <dbReference type="EC" id="6.1.1.11"/>
    </reaction>
</comment>
<dbReference type="GO" id="GO:0004828">
    <property type="term" value="F:serine-tRNA ligase activity"/>
    <property type="evidence" value="ECO:0007669"/>
    <property type="project" value="UniProtKB-UniRule"/>
</dbReference>
<dbReference type="InterPro" id="IPR033729">
    <property type="entry name" value="SerRS_core"/>
</dbReference>
<dbReference type="AlphaFoldDB" id="A0A3S4FF32"/>
<keyword evidence="4 12" id="KW-0963">Cytoplasm</keyword>
<keyword evidence="7 12" id="KW-0067">ATP-binding</keyword>
<evidence type="ECO:0000256" key="10">
    <source>
        <dbReference type="ARBA" id="ARBA00047929"/>
    </source>
</evidence>
<dbReference type="InterPro" id="IPR042103">
    <property type="entry name" value="SerRS_1_N_sf"/>
</dbReference>
<dbReference type="GO" id="GO:0016260">
    <property type="term" value="P:selenocysteine biosynthetic process"/>
    <property type="evidence" value="ECO:0007669"/>
    <property type="project" value="UniProtKB-UniRule"/>
</dbReference>
<dbReference type="InterPro" id="IPR010978">
    <property type="entry name" value="tRNA-bd_arm"/>
</dbReference>
<evidence type="ECO:0000256" key="11">
    <source>
        <dbReference type="ARBA" id="ARBA00048823"/>
    </source>
</evidence>
<dbReference type="NCBIfam" id="TIGR00414">
    <property type="entry name" value="serS"/>
    <property type="match status" value="1"/>
</dbReference>
<comment type="function">
    <text evidence="12">Catalyzes the attachment of serine to tRNA(Ser). Is also able to aminoacylate tRNA(Sec) with serine, to form the misacylated tRNA L-seryl-tRNA(Sec), which will be further converted into selenocysteinyl-tRNA(Sec).</text>
</comment>
<evidence type="ECO:0000256" key="6">
    <source>
        <dbReference type="ARBA" id="ARBA00022741"/>
    </source>
</evidence>
<dbReference type="InterPro" id="IPR015866">
    <property type="entry name" value="Ser-tRNA-synth_1_N"/>
</dbReference>
<evidence type="ECO:0000256" key="7">
    <source>
        <dbReference type="ARBA" id="ARBA00022840"/>
    </source>
</evidence>
<evidence type="ECO:0000256" key="5">
    <source>
        <dbReference type="ARBA" id="ARBA00022598"/>
    </source>
</evidence>
<dbReference type="SUPFAM" id="SSF46589">
    <property type="entry name" value="tRNA-binding arm"/>
    <property type="match status" value="1"/>
</dbReference>
<sequence>MYDIRWIRENRAAFDRGLARRGLAPLSDDLLALDDRRRAAIQALEAAQARRNAASKEIGEAKKRKDEAAAKALMDEVAGLKTAIPDLEKEERAASAALDAALAQVPNTPLDDVPDGADERDNVEHHRFGAPPALGFAPRQHFELGEGLEQMDFEAAARLSGARFVVLKSKLARLERALAQFMLDLHTGEHGYTEVSPPLLVRDHAMFGTAQLPKFLDDQFAALDNEALRQIVEASGATTATATDPQGGVASRLWLVPTAEVPLTNLVREQIVEEAELPLRMTAGTYCFRAEAGAAGRDTRGMIRQHQFYKVELVSITTPEQSRDEHERMLSCAEEVLRRLGLHYRVVTLSTGDMGFASQKTYDIEVWLPGQGMFREISSCSVCGDFQARRMGARYRTAENRAVRHVHTLNGSGVAVGRALIAVMENYQQADGSIVVPEVLRPYMGGLTVIEAGA</sequence>
<dbReference type="GO" id="GO:0005737">
    <property type="term" value="C:cytoplasm"/>
    <property type="evidence" value="ECO:0007669"/>
    <property type="project" value="UniProtKB-SubCell"/>
</dbReference>
<evidence type="ECO:0000259" key="16">
    <source>
        <dbReference type="PROSITE" id="PS50862"/>
    </source>
</evidence>
<protein>
    <recommendedName>
        <fullName evidence="12">Serine--tRNA ligase</fullName>
        <ecNumber evidence="12">6.1.1.11</ecNumber>
    </recommendedName>
    <alternativeName>
        <fullName evidence="12">Seryl-tRNA synthetase</fullName>
        <shortName evidence="12">SerRS</shortName>
    </alternativeName>
    <alternativeName>
        <fullName evidence="12">Seryl-tRNA(Ser/Sec) synthetase</fullName>
    </alternativeName>
</protein>
<dbReference type="HAMAP" id="MF_00176">
    <property type="entry name" value="Ser_tRNA_synth_type1"/>
    <property type="match status" value="1"/>
</dbReference>
<comment type="caution">
    <text evidence="12">Lacks conserved residue(s) required for the propagation of feature annotation.</text>
</comment>
<feature type="binding site" evidence="12">
    <location>
        <begin position="258"/>
        <end position="260"/>
    </location>
    <ligand>
        <name>L-serine</name>
        <dbReference type="ChEBI" id="CHEBI:33384"/>
    </ligand>
</feature>
<reference evidence="18" key="1">
    <citation type="submission" date="2018-10" db="EMBL/GenBank/DDBJ databases">
        <authorList>
            <person name="Peiro R."/>
            <person name="Begona"/>
            <person name="Cbmso G."/>
            <person name="Lopez M."/>
            <person name="Gonzalez S."/>
            <person name="Sacristan E."/>
            <person name="Castillo E."/>
        </authorList>
    </citation>
    <scope>NUCLEOTIDE SEQUENCE [LARGE SCALE GENOMIC DNA]</scope>
</reference>
<dbReference type="EC" id="6.1.1.11" evidence="12"/>
<dbReference type="PANTHER" id="PTHR43697">
    <property type="entry name" value="SERYL-TRNA SYNTHETASE"/>
    <property type="match status" value="1"/>
</dbReference>
<name>A0A3S4FF32_9BRAD</name>
<evidence type="ECO:0000256" key="13">
    <source>
        <dbReference type="PIRSR" id="PIRSR001529-1"/>
    </source>
</evidence>
<keyword evidence="18" id="KW-1185">Reference proteome</keyword>
<feature type="domain" description="Aminoacyl-transfer RNA synthetases class-II family profile" evidence="16">
    <location>
        <begin position="173"/>
        <end position="437"/>
    </location>
</feature>
<dbReference type="SUPFAM" id="SSF55681">
    <property type="entry name" value="Class II aaRS and biotin synthetases"/>
    <property type="match status" value="1"/>
</dbReference>
<comment type="domain">
    <text evidence="12">Consists of two distinct domains, a catalytic core and a N-terminal extension that is involved in tRNA binding.</text>
</comment>
<evidence type="ECO:0000256" key="15">
    <source>
        <dbReference type="SAM" id="Coils"/>
    </source>
</evidence>
<dbReference type="PROSITE" id="PS50862">
    <property type="entry name" value="AA_TRNA_LIGASE_II"/>
    <property type="match status" value="1"/>
</dbReference>
<evidence type="ECO:0000256" key="9">
    <source>
        <dbReference type="ARBA" id="ARBA00023146"/>
    </source>
</evidence>
<gene>
    <name evidence="12 17" type="primary">serS</name>
    <name evidence="17" type="ORF">RHODGE_RHODGE_03902</name>
</gene>
<feature type="binding site" evidence="12 14">
    <location>
        <begin position="289"/>
        <end position="291"/>
    </location>
    <ligand>
        <name>ATP</name>
        <dbReference type="ChEBI" id="CHEBI:30616"/>
    </ligand>
</feature>
<evidence type="ECO:0000256" key="2">
    <source>
        <dbReference type="ARBA" id="ARBA00005045"/>
    </source>
</evidence>
<comment type="subcellular location">
    <subcellularLocation>
        <location evidence="1 12">Cytoplasm</location>
    </subcellularLocation>
</comment>
<feature type="binding site" evidence="12 14">
    <location>
        <begin position="376"/>
        <end position="379"/>
    </location>
    <ligand>
        <name>ATP</name>
        <dbReference type="ChEBI" id="CHEBI:30616"/>
    </ligand>
</feature>
<comment type="catalytic activity">
    <reaction evidence="10 12">
        <text>tRNA(Sec) + L-serine + ATP = L-seryl-tRNA(Sec) + AMP + diphosphate + H(+)</text>
        <dbReference type="Rhea" id="RHEA:42580"/>
        <dbReference type="Rhea" id="RHEA-COMP:9742"/>
        <dbReference type="Rhea" id="RHEA-COMP:10128"/>
        <dbReference type="ChEBI" id="CHEBI:15378"/>
        <dbReference type="ChEBI" id="CHEBI:30616"/>
        <dbReference type="ChEBI" id="CHEBI:33019"/>
        <dbReference type="ChEBI" id="CHEBI:33384"/>
        <dbReference type="ChEBI" id="CHEBI:78442"/>
        <dbReference type="ChEBI" id="CHEBI:78533"/>
        <dbReference type="ChEBI" id="CHEBI:456215"/>
        <dbReference type="EC" id="6.1.1.11"/>
    </reaction>
</comment>
<evidence type="ECO:0000313" key="18">
    <source>
        <dbReference type="Proteomes" id="UP000289200"/>
    </source>
</evidence>
<feature type="coiled-coil region" evidence="15">
    <location>
        <begin position="37"/>
        <end position="90"/>
    </location>
</feature>
<dbReference type="InterPro" id="IPR006195">
    <property type="entry name" value="aa-tRNA-synth_II"/>
</dbReference>
<dbReference type="Proteomes" id="UP000289200">
    <property type="component" value="Unassembled WGS sequence"/>
</dbReference>
<keyword evidence="15" id="KW-0175">Coiled coil</keyword>
<dbReference type="Pfam" id="PF02403">
    <property type="entry name" value="Seryl_tRNA_N"/>
    <property type="match status" value="1"/>
</dbReference>
<keyword evidence="6 12" id="KW-0547">Nucleotide-binding</keyword>
<keyword evidence="9 12" id="KW-0030">Aminoacyl-tRNA synthetase</keyword>
<dbReference type="Gene3D" id="1.10.287.40">
    <property type="entry name" value="Serine-tRNA synthetase, tRNA binding domain"/>
    <property type="match status" value="1"/>
</dbReference>
<comment type="caution">
    <text evidence="17">The sequence shown here is derived from an EMBL/GenBank/DDBJ whole genome shotgun (WGS) entry which is preliminary data.</text>
</comment>
<keyword evidence="8 12" id="KW-0648">Protein biosynthesis</keyword>
<dbReference type="PRINTS" id="PR00981">
    <property type="entry name" value="TRNASYNTHSER"/>
</dbReference>
<accession>A0A3S4FF32</accession>
<feature type="binding site" evidence="13">
    <location>
        <position position="258"/>
    </location>
    <ligand>
        <name>L-serine</name>
        <dbReference type="ChEBI" id="CHEBI:33384"/>
    </ligand>
</feature>
<dbReference type="Gene3D" id="3.30.930.10">
    <property type="entry name" value="Bira Bifunctional Protein, Domain 2"/>
    <property type="match status" value="1"/>
</dbReference>
<dbReference type="GO" id="GO:0005524">
    <property type="term" value="F:ATP binding"/>
    <property type="evidence" value="ECO:0007669"/>
    <property type="project" value="UniProtKB-UniRule"/>
</dbReference>
<feature type="binding site" evidence="13">
    <location>
        <position position="289"/>
    </location>
    <ligand>
        <name>L-serine</name>
        <dbReference type="ChEBI" id="CHEBI:33384"/>
    </ligand>
</feature>
<dbReference type="InterPro" id="IPR045864">
    <property type="entry name" value="aa-tRNA-synth_II/BPL/LPL"/>
</dbReference>
<dbReference type="UniPathway" id="UPA00906">
    <property type="reaction ID" value="UER00895"/>
</dbReference>
<evidence type="ECO:0000256" key="12">
    <source>
        <dbReference type="HAMAP-Rule" id="MF_00176"/>
    </source>
</evidence>
<evidence type="ECO:0000256" key="1">
    <source>
        <dbReference type="ARBA" id="ARBA00004496"/>
    </source>
</evidence>
<dbReference type="PIRSF" id="PIRSF001529">
    <property type="entry name" value="Ser-tRNA-synth_IIa"/>
    <property type="match status" value="1"/>
</dbReference>
<dbReference type="RefSeq" id="WP_129610774.1">
    <property type="nucleotide sequence ID" value="NZ_UWOC01000177.1"/>
</dbReference>
<feature type="binding site" evidence="13">
    <location>
        <position position="410"/>
    </location>
    <ligand>
        <name>L-serine</name>
        <dbReference type="ChEBI" id="CHEBI:33384"/>
    </ligand>
</feature>
<dbReference type="OrthoDB" id="9804647at2"/>
<keyword evidence="5 12" id="KW-0436">Ligase</keyword>
<dbReference type="PANTHER" id="PTHR43697:SF1">
    <property type="entry name" value="SERINE--TRNA LIGASE"/>
    <property type="match status" value="1"/>
</dbReference>
<dbReference type="InterPro" id="IPR002317">
    <property type="entry name" value="Ser-tRNA-ligase_type_1"/>
</dbReference>